<evidence type="ECO:0000313" key="2">
    <source>
        <dbReference type="EMBL" id="KAG0579825.1"/>
    </source>
</evidence>
<sequence>MLPHGSCNRPFGALESVTRDGCEASGGRGIGGTAATTSLPEPEHHACRQAALLRYYPKTKTKSQTEAQSDKPIPSTPTSTQPGSFLPSFPPSPPPFLLPIRRAGMKSIAAQPRNDAVPQV</sequence>
<comment type="caution">
    <text evidence="2">The sequence shown here is derived from an EMBL/GenBank/DDBJ whole genome shotgun (WGS) entry which is preliminary data.</text>
</comment>
<dbReference type="EMBL" id="CM026424">
    <property type="protein sequence ID" value="KAG0579825.1"/>
    <property type="molecule type" value="Genomic_DNA"/>
</dbReference>
<name>A0A8T0IA10_CERPU</name>
<proteinExistence type="predicted"/>
<organism evidence="2 3">
    <name type="scientific">Ceratodon purpureus</name>
    <name type="common">Fire moss</name>
    <name type="synonym">Dicranum purpureum</name>
    <dbReference type="NCBI Taxonomy" id="3225"/>
    <lineage>
        <taxon>Eukaryota</taxon>
        <taxon>Viridiplantae</taxon>
        <taxon>Streptophyta</taxon>
        <taxon>Embryophyta</taxon>
        <taxon>Bryophyta</taxon>
        <taxon>Bryophytina</taxon>
        <taxon>Bryopsida</taxon>
        <taxon>Dicranidae</taxon>
        <taxon>Pseudoditrichales</taxon>
        <taxon>Ditrichaceae</taxon>
        <taxon>Ceratodon</taxon>
    </lineage>
</organism>
<feature type="region of interest" description="Disordered" evidence="1">
    <location>
        <begin position="57"/>
        <end position="120"/>
    </location>
</feature>
<dbReference type="AlphaFoldDB" id="A0A8T0IA10"/>
<evidence type="ECO:0000313" key="3">
    <source>
        <dbReference type="Proteomes" id="UP000822688"/>
    </source>
</evidence>
<accession>A0A8T0IA10</accession>
<keyword evidence="3" id="KW-1185">Reference proteome</keyword>
<reference evidence="2" key="1">
    <citation type="submission" date="2020-06" db="EMBL/GenBank/DDBJ databases">
        <title>WGS assembly of Ceratodon purpureus strain R40.</title>
        <authorList>
            <person name="Carey S.B."/>
            <person name="Jenkins J."/>
            <person name="Shu S."/>
            <person name="Lovell J.T."/>
            <person name="Sreedasyam A."/>
            <person name="Maumus F."/>
            <person name="Tiley G.P."/>
            <person name="Fernandez-Pozo N."/>
            <person name="Barry K."/>
            <person name="Chen C."/>
            <person name="Wang M."/>
            <person name="Lipzen A."/>
            <person name="Daum C."/>
            <person name="Saski C.A."/>
            <person name="Payton A.C."/>
            <person name="Mcbreen J.C."/>
            <person name="Conrad R.E."/>
            <person name="Kollar L.M."/>
            <person name="Olsson S."/>
            <person name="Huttunen S."/>
            <person name="Landis J.B."/>
            <person name="Wickett N.J."/>
            <person name="Johnson M.G."/>
            <person name="Rensing S.A."/>
            <person name="Grimwood J."/>
            <person name="Schmutz J."/>
            <person name="Mcdaniel S.F."/>
        </authorList>
    </citation>
    <scope>NUCLEOTIDE SEQUENCE</scope>
    <source>
        <strain evidence="2">R40</strain>
    </source>
</reference>
<evidence type="ECO:0000256" key="1">
    <source>
        <dbReference type="SAM" id="MobiDB-lite"/>
    </source>
</evidence>
<feature type="compositionally biased region" description="Pro residues" evidence="1">
    <location>
        <begin position="88"/>
        <end position="97"/>
    </location>
</feature>
<dbReference type="Proteomes" id="UP000822688">
    <property type="component" value="Chromosome 4"/>
</dbReference>
<feature type="region of interest" description="Disordered" evidence="1">
    <location>
        <begin position="19"/>
        <end position="44"/>
    </location>
</feature>
<gene>
    <name evidence="2" type="ORF">KC19_4G126400</name>
</gene>
<protein>
    <submittedName>
        <fullName evidence="2">Uncharacterized protein</fullName>
    </submittedName>
</protein>